<comment type="caution">
    <text evidence="2">The sequence shown here is derived from an EMBL/GenBank/DDBJ whole genome shotgun (WGS) entry which is preliminary data.</text>
</comment>
<evidence type="ECO:0000313" key="2">
    <source>
        <dbReference type="EMBL" id="RLE06588.1"/>
    </source>
</evidence>
<keyword evidence="1" id="KW-0472">Membrane</keyword>
<feature type="transmembrane region" description="Helical" evidence="1">
    <location>
        <begin position="12"/>
        <end position="32"/>
    </location>
</feature>
<sequence length="102" mass="12034">MYFGPAKYGIFYFRYSAFRYFCMGLDWFFMVGKMKESFNIATPSEFLSMSAIGIGLIITYWVSWLGWLLVLIGMLAGFILFRVLRLITQKRVFSMSDREMQN</sequence>
<dbReference type="Proteomes" id="UP000279422">
    <property type="component" value="Unassembled WGS sequence"/>
</dbReference>
<gene>
    <name evidence="2" type="ORF">DRJ00_09505</name>
</gene>
<evidence type="ECO:0000313" key="3">
    <source>
        <dbReference type="Proteomes" id="UP000279422"/>
    </source>
</evidence>
<feature type="transmembrane region" description="Helical" evidence="1">
    <location>
        <begin position="68"/>
        <end position="88"/>
    </location>
</feature>
<keyword evidence="1" id="KW-1133">Transmembrane helix</keyword>
<name>A0A497E1M2_UNCAE</name>
<dbReference type="EMBL" id="QMPZ01000247">
    <property type="protein sequence ID" value="RLE06588.1"/>
    <property type="molecule type" value="Genomic_DNA"/>
</dbReference>
<keyword evidence="1" id="KW-0812">Transmembrane</keyword>
<feature type="transmembrane region" description="Helical" evidence="1">
    <location>
        <begin position="44"/>
        <end position="62"/>
    </location>
</feature>
<reference evidence="2 3" key="1">
    <citation type="submission" date="2018-06" db="EMBL/GenBank/DDBJ databases">
        <title>Extensive metabolic versatility and redundancy in microbially diverse, dynamic hydrothermal sediments.</title>
        <authorList>
            <person name="Dombrowski N."/>
            <person name="Teske A."/>
            <person name="Baker B.J."/>
        </authorList>
    </citation>
    <scope>NUCLEOTIDE SEQUENCE [LARGE SCALE GENOMIC DNA]</scope>
    <source>
        <strain evidence="2">B47_G16</strain>
    </source>
</reference>
<proteinExistence type="predicted"/>
<evidence type="ECO:0000256" key="1">
    <source>
        <dbReference type="SAM" id="Phobius"/>
    </source>
</evidence>
<protein>
    <submittedName>
        <fullName evidence="2">Uncharacterized protein</fullName>
    </submittedName>
</protein>
<organism evidence="2 3">
    <name type="scientific">Aerophobetes bacterium</name>
    <dbReference type="NCBI Taxonomy" id="2030807"/>
    <lineage>
        <taxon>Bacteria</taxon>
        <taxon>Candidatus Aerophobota</taxon>
    </lineage>
</organism>
<dbReference type="AlphaFoldDB" id="A0A497E1M2"/>
<accession>A0A497E1M2</accession>